<keyword evidence="2" id="KW-0547">Nucleotide-binding</keyword>
<comment type="caution">
    <text evidence="2">The sequence shown here is derived from an EMBL/GenBank/DDBJ whole genome shotgun (WGS) entry which is preliminary data.</text>
</comment>
<dbReference type="CDD" id="cd17923">
    <property type="entry name" value="DEXHc_Hrq1-like"/>
    <property type="match status" value="1"/>
</dbReference>
<evidence type="ECO:0000259" key="1">
    <source>
        <dbReference type="PROSITE" id="PS51192"/>
    </source>
</evidence>
<dbReference type="PROSITE" id="PS51192">
    <property type="entry name" value="HELICASE_ATP_BIND_1"/>
    <property type="match status" value="1"/>
</dbReference>
<gene>
    <name evidence="2" type="ORF">K0U00_49545</name>
</gene>
<evidence type="ECO:0000313" key="2">
    <source>
        <dbReference type="EMBL" id="MBW7462122.1"/>
    </source>
</evidence>
<proteinExistence type="predicted"/>
<evidence type="ECO:0000313" key="3">
    <source>
        <dbReference type="Proteomes" id="UP001519887"/>
    </source>
</evidence>
<keyword evidence="3" id="KW-1185">Reference proteome</keyword>
<dbReference type="InterPro" id="IPR027417">
    <property type="entry name" value="P-loop_NTPase"/>
</dbReference>
<keyword evidence="2" id="KW-0378">Hydrolase</keyword>
<protein>
    <submittedName>
        <fullName evidence="2">DEAD/DEAH box helicase</fullName>
    </submittedName>
</protein>
<feature type="non-terminal residue" evidence="2">
    <location>
        <position position="122"/>
    </location>
</feature>
<dbReference type="Proteomes" id="UP001519887">
    <property type="component" value="Unassembled WGS sequence"/>
</dbReference>
<dbReference type="SUPFAM" id="SSF52540">
    <property type="entry name" value="P-loop containing nucleoside triphosphate hydrolases"/>
    <property type="match status" value="1"/>
</dbReference>
<sequence>YLFPTKALAQDQVAELQELAAAMDVDLKTHTYDGDTPPTVRQVIRNAGHIVVTNPDMLHSAILPHHTKWVKLFENVKYIVIDELHSYRGVFGSHVSNVIRRLKRICRFYGSNPQFICASATI</sequence>
<reference evidence="2 3" key="1">
    <citation type="submission" date="2021-07" db="EMBL/GenBank/DDBJ databases">
        <title>Paenibacillus radiodurans sp. nov., isolated from the southeastern edge of Tengger Desert.</title>
        <authorList>
            <person name="Zhang G."/>
        </authorList>
    </citation>
    <scope>NUCLEOTIDE SEQUENCE [LARGE SCALE GENOMIC DNA]</scope>
    <source>
        <strain evidence="2 3">CCM 7311</strain>
    </source>
</reference>
<dbReference type="PANTHER" id="PTHR47957">
    <property type="entry name" value="ATP-DEPENDENT HELICASE HRQ1"/>
    <property type="match status" value="1"/>
</dbReference>
<dbReference type="Gene3D" id="3.40.50.300">
    <property type="entry name" value="P-loop containing nucleotide triphosphate hydrolases"/>
    <property type="match status" value="1"/>
</dbReference>
<feature type="domain" description="Helicase ATP-binding" evidence="1">
    <location>
        <begin position="1"/>
        <end position="122"/>
    </location>
</feature>
<feature type="non-terminal residue" evidence="2">
    <location>
        <position position="1"/>
    </location>
</feature>
<dbReference type="GO" id="GO:0004386">
    <property type="term" value="F:helicase activity"/>
    <property type="evidence" value="ECO:0007669"/>
    <property type="project" value="UniProtKB-KW"/>
</dbReference>
<organism evidence="2 3">
    <name type="scientific">Paenibacillus sepulcri</name>
    <dbReference type="NCBI Taxonomy" id="359917"/>
    <lineage>
        <taxon>Bacteria</taxon>
        <taxon>Bacillati</taxon>
        <taxon>Bacillota</taxon>
        <taxon>Bacilli</taxon>
        <taxon>Bacillales</taxon>
        <taxon>Paenibacillaceae</taxon>
        <taxon>Paenibacillus</taxon>
    </lineage>
</organism>
<dbReference type="Pfam" id="PF00270">
    <property type="entry name" value="DEAD"/>
    <property type="match status" value="1"/>
</dbReference>
<dbReference type="InterPro" id="IPR014001">
    <property type="entry name" value="Helicase_ATP-bd"/>
</dbReference>
<keyword evidence="2" id="KW-0347">Helicase</keyword>
<dbReference type="EMBL" id="JAHZIK010003603">
    <property type="protein sequence ID" value="MBW7462122.1"/>
    <property type="molecule type" value="Genomic_DNA"/>
</dbReference>
<name>A0ABS7CMI8_9BACL</name>
<accession>A0ABS7CMI8</accession>
<dbReference type="PANTHER" id="PTHR47957:SF3">
    <property type="entry name" value="ATP-DEPENDENT HELICASE HRQ1"/>
    <property type="match status" value="1"/>
</dbReference>
<dbReference type="InterPro" id="IPR011545">
    <property type="entry name" value="DEAD/DEAH_box_helicase_dom"/>
</dbReference>
<keyword evidence="2" id="KW-0067">ATP-binding</keyword>